<proteinExistence type="predicted"/>
<dbReference type="InterPro" id="IPR051783">
    <property type="entry name" value="NAD(P)-dependent_oxidoreduct"/>
</dbReference>
<evidence type="ECO:0000259" key="1">
    <source>
        <dbReference type="Pfam" id="PF01370"/>
    </source>
</evidence>
<organism evidence="2 3">
    <name type="scientific">Rhodoplanes tepidamans</name>
    <name type="common">Rhodoplanes cryptolactis</name>
    <dbReference type="NCBI Taxonomy" id="200616"/>
    <lineage>
        <taxon>Bacteria</taxon>
        <taxon>Pseudomonadati</taxon>
        <taxon>Pseudomonadota</taxon>
        <taxon>Alphaproteobacteria</taxon>
        <taxon>Hyphomicrobiales</taxon>
        <taxon>Nitrobacteraceae</taxon>
        <taxon>Rhodoplanes</taxon>
    </lineage>
</organism>
<dbReference type="Proteomes" id="UP001165652">
    <property type="component" value="Unassembled WGS sequence"/>
</dbReference>
<dbReference type="SUPFAM" id="SSF51735">
    <property type="entry name" value="NAD(P)-binding Rossmann-fold domains"/>
    <property type="match status" value="1"/>
</dbReference>
<reference evidence="2" key="2">
    <citation type="submission" date="2023-02" db="EMBL/GenBank/DDBJ databases">
        <authorList>
            <person name="Rayyan A."/>
            <person name="Meyer T."/>
            <person name="Kyndt J.A."/>
        </authorList>
    </citation>
    <scope>NUCLEOTIDE SEQUENCE</scope>
    <source>
        <strain evidence="2">DSM 9987</strain>
    </source>
</reference>
<gene>
    <name evidence="2" type="ORF">PQJ73_14830</name>
</gene>
<dbReference type="EMBL" id="JAQQLI010000021">
    <property type="protein sequence ID" value="MDC7786966.1"/>
    <property type="molecule type" value="Genomic_DNA"/>
</dbReference>
<dbReference type="InterPro" id="IPR036291">
    <property type="entry name" value="NAD(P)-bd_dom_sf"/>
</dbReference>
<evidence type="ECO:0000313" key="3">
    <source>
        <dbReference type="Proteomes" id="UP001165652"/>
    </source>
</evidence>
<name>A0ABT5JC56_RHOTP</name>
<accession>A0ABT5JC56</accession>
<dbReference type="PANTHER" id="PTHR48079">
    <property type="entry name" value="PROTEIN YEEZ"/>
    <property type="match status" value="1"/>
</dbReference>
<dbReference type="Pfam" id="PF01370">
    <property type="entry name" value="Epimerase"/>
    <property type="match status" value="1"/>
</dbReference>
<keyword evidence="3" id="KW-1185">Reference proteome</keyword>
<dbReference type="InterPro" id="IPR001509">
    <property type="entry name" value="Epimerase_deHydtase"/>
</dbReference>
<evidence type="ECO:0000313" key="2">
    <source>
        <dbReference type="EMBL" id="MDC7786966.1"/>
    </source>
</evidence>
<protein>
    <submittedName>
        <fullName evidence="2">NAD(P)-dependent oxidoreductase</fullName>
    </submittedName>
</protein>
<feature type="domain" description="NAD-dependent epimerase/dehydratase" evidence="1">
    <location>
        <begin position="3"/>
        <end position="180"/>
    </location>
</feature>
<sequence>MRIFLAGATGVIGRRLVPLLIRDGHEVTGTTRLPDKAAALERAGVRTAVVDVFDGPALAAAVAAARPDVVVHQLTDLPDLLDAEGLNEALARNARIRVEGTCNLVAALQAAGVRRLVAQSIAFAYADGPRPCAEGAPLASTETGPQAVTARGVHALEELVTEMPGFDGVVLRYGRLYGPGTWAEAAAGPAPLHVDAAAEAARLAITRGAPGIYNIAEEDGEVAIDKARAELGFDPAFRIGDVAG</sequence>
<comment type="caution">
    <text evidence="2">The sequence shown here is derived from an EMBL/GenBank/DDBJ whole genome shotgun (WGS) entry which is preliminary data.</text>
</comment>
<reference evidence="2" key="1">
    <citation type="journal article" date="2023" name="Microbiol Resour">
        <title>Genome Sequences of Rhodoplanes serenus and Two Thermotolerant Strains, Rhodoplanes tepidamans and 'Rhodoplanes cryptolactis,' Further Refine the Genus.</title>
        <authorList>
            <person name="Rayyan A.A."/>
            <person name="Kyndt J.A."/>
        </authorList>
    </citation>
    <scope>NUCLEOTIDE SEQUENCE</scope>
    <source>
        <strain evidence="2">DSM 9987</strain>
    </source>
</reference>
<dbReference type="Gene3D" id="3.40.50.720">
    <property type="entry name" value="NAD(P)-binding Rossmann-like Domain"/>
    <property type="match status" value="1"/>
</dbReference>
<dbReference type="PANTHER" id="PTHR48079:SF6">
    <property type="entry name" value="NAD(P)-BINDING DOMAIN-CONTAINING PROTEIN-RELATED"/>
    <property type="match status" value="1"/>
</dbReference>
<dbReference type="RefSeq" id="WP_272777808.1">
    <property type="nucleotide sequence ID" value="NZ_JAQQLI010000021.1"/>
</dbReference>